<dbReference type="PANTHER" id="PTHR39599">
    <property type="entry name" value="GPI-ANCHORED PROTEIN (EUROFUNG)-RELATED-RELATED"/>
    <property type="match status" value="1"/>
</dbReference>
<proteinExistence type="predicted"/>
<evidence type="ECO:0000256" key="2">
    <source>
        <dbReference type="SAM" id="SignalP"/>
    </source>
</evidence>
<evidence type="ECO:0000313" key="3">
    <source>
        <dbReference type="EMBL" id="QUC16089.1"/>
    </source>
</evidence>
<dbReference type="PANTHER" id="PTHR39599:SF2">
    <property type="entry name" value="ANCHORED PROTEIN, PUTATIVE (AFU_ORTHOLOGUE AFUA_1G09650)-RELATED"/>
    <property type="match status" value="1"/>
</dbReference>
<name>A0A8E5HIM6_USTVR</name>
<feature type="compositionally biased region" description="Polar residues" evidence="1">
    <location>
        <begin position="209"/>
        <end position="228"/>
    </location>
</feature>
<feature type="signal peptide" evidence="2">
    <location>
        <begin position="1"/>
        <end position="17"/>
    </location>
</feature>
<evidence type="ECO:0000256" key="1">
    <source>
        <dbReference type="SAM" id="MobiDB-lite"/>
    </source>
</evidence>
<dbReference type="EMBL" id="CP072753">
    <property type="protein sequence ID" value="QUC16089.1"/>
    <property type="molecule type" value="Genomic_DNA"/>
</dbReference>
<feature type="compositionally biased region" description="Pro residues" evidence="1">
    <location>
        <begin position="287"/>
        <end position="297"/>
    </location>
</feature>
<accession>A0A8E5HIM6</accession>
<feature type="compositionally biased region" description="Low complexity" evidence="1">
    <location>
        <begin position="268"/>
        <end position="286"/>
    </location>
</feature>
<reference evidence="3" key="1">
    <citation type="submission" date="2020-03" db="EMBL/GenBank/DDBJ databases">
        <title>A mixture of massive structural variations and highly conserved coding sequences in Ustilaginoidea virens genome.</title>
        <authorList>
            <person name="Zhang K."/>
            <person name="Zhao Z."/>
            <person name="Zhang Z."/>
            <person name="Li Y."/>
            <person name="Hsiang T."/>
            <person name="Sun W."/>
        </authorList>
    </citation>
    <scope>NUCLEOTIDE SEQUENCE</scope>
    <source>
        <strain evidence="3">UV-8b</strain>
    </source>
</reference>
<feature type="chain" id="PRO_5034930226" description="GPI anchored protein" evidence="2">
    <location>
        <begin position="18"/>
        <end position="445"/>
    </location>
</feature>
<feature type="region of interest" description="Disordered" evidence="1">
    <location>
        <begin position="268"/>
        <end position="304"/>
    </location>
</feature>
<dbReference type="GeneID" id="66061108"/>
<dbReference type="AlphaFoldDB" id="A0A8E5HIM6"/>
<dbReference type="RefSeq" id="XP_042993762.1">
    <property type="nucleotide sequence ID" value="XM_043137828.1"/>
</dbReference>
<dbReference type="Proteomes" id="UP000027002">
    <property type="component" value="Chromosome 1"/>
</dbReference>
<dbReference type="OrthoDB" id="2426396at2759"/>
<evidence type="ECO:0000313" key="4">
    <source>
        <dbReference type="Proteomes" id="UP000027002"/>
    </source>
</evidence>
<dbReference type="KEGG" id="uvi:66061108"/>
<gene>
    <name evidence="3" type="ORF">UV8b_00330</name>
</gene>
<keyword evidence="4" id="KW-1185">Reference proteome</keyword>
<evidence type="ECO:0008006" key="5">
    <source>
        <dbReference type="Google" id="ProtNLM"/>
    </source>
</evidence>
<organism evidence="3 4">
    <name type="scientific">Ustilaginoidea virens</name>
    <name type="common">Rice false smut fungus</name>
    <name type="synonym">Villosiclava virens</name>
    <dbReference type="NCBI Taxonomy" id="1159556"/>
    <lineage>
        <taxon>Eukaryota</taxon>
        <taxon>Fungi</taxon>
        <taxon>Dikarya</taxon>
        <taxon>Ascomycota</taxon>
        <taxon>Pezizomycotina</taxon>
        <taxon>Sordariomycetes</taxon>
        <taxon>Hypocreomycetidae</taxon>
        <taxon>Hypocreales</taxon>
        <taxon>Clavicipitaceae</taxon>
        <taxon>Ustilaginoidea</taxon>
    </lineage>
</organism>
<feature type="region of interest" description="Disordered" evidence="1">
    <location>
        <begin position="209"/>
        <end position="231"/>
    </location>
</feature>
<protein>
    <recommendedName>
        <fullName evidence="5">GPI anchored protein</fullName>
    </recommendedName>
</protein>
<sequence length="445" mass="45448">MTSPCTLFFLMPPSLLALVSHAFAANSQPFPIAIKRQLPDANEKILAQHLAFAPLLQPASVILRDPRLQHQHQHQRGGQDEPESGVSRFCPAFAQHIGEAGTFPALALPRAAAAQALRLFQNRAACPSGMNSCGDSGSPNKCCPQGTYCAAVPDTDVGHVACCPNGSTCGGGVGTCPPDATSCPAALGGGCCIPGFVCQGVGCVPSASANPTTPSRASPSQETVTSTKTTFVGGNPTTVVVTVTRTALPDVTTRTTTQVVTPTSTEIDTITTTGSGTAAATATGNPPWRPTGPPETPSAPDSMPPTQTGCPTGFYGCLATHGGGCCRTDRDCRTYSCPAPSSTTVISDGVTIVIPATTDMPTSTESAACANGWFMCGADAGPLAGCCPSGYQCGTASCFTAGATETGKVQKQAPHQSSCSKRVEKLWNVSWSLAGTIFLVSIMTI</sequence>
<keyword evidence="2" id="KW-0732">Signal</keyword>